<accession>A0ABQ8SM34</accession>
<name>A0ABQ8SM34_PERAM</name>
<evidence type="ECO:0000313" key="2">
    <source>
        <dbReference type="Proteomes" id="UP001148838"/>
    </source>
</evidence>
<organism evidence="1 2">
    <name type="scientific">Periplaneta americana</name>
    <name type="common">American cockroach</name>
    <name type="synonym">Blatta americana</name>
    <dbReference type="NCBI Taxonomy" id="6978"/>
    <lineage>
        <taxon>Eukaryota</taxon>
        <taxon>Metazoa</taxon>
        <taxon>Ecdysozoa</taxon>
        <taxon>Arthropoda</taxon>
        <taxon>Hexapoda</taxon>
        <taxon>Insecta</taxon>
        <taxon>Pterygota</taxon>
        <taxon>Neoptera</taxon>
        <taxon>Polyneoptera</taxon>
        <taxon>Dictyoptera</taxon>
        <taxon>Blattodea</taxon>
        <taxon>Blattoidea</taxon>
        <taxon>Blattidae</taxon>
        <taxon>Blattinae</taxon>
        <taxon>Periplaneta</taxon>
    </lineage>
</organism>
<sequence length="104" mass="12116">MEVCSTKKDFVGRVFEACNIAGCSKPMILHYIIHQHALCGKDMEVPVIMEPVVSIVNFIRFHGLNHRQFREFILEIEAEYPDIPYHTQVRLLSCGIVLLRFFEH</sequence>
<dbReference type="EMBL" id="JAJSOF020000025">
    <property type="protein sequence ID" value="KAJ4435223.1"/>
    <property type="molecule type" value="Genomic_DNA"/>
</dbReference>
<comment type="caution">
    <text evidence="1">The sequence shown here is derived from an EMBL/GenBank/DDBJ whole genome shotgun (WGS) entry which is preliminary data.</text>
</comment>
<protein>
    <submittedName>
        <fullName evidence="1">Uncharacterized protein</fullName>
    </submittedName>
</protein>
<keyword evidence="2" id="KW-1185">Reference proteome</keyword>
<evidence type="ECO:0000313" key="1">
    <source>
        <dbReference type="EMBL" id="KAJ4435223.1"/>
    </source>
</evidence>
<reference evidence="1 2" key="1">
    <citation type="journal article" date="2022" name="Allergy">
        <title>Genome assembly and annotation of Periplaneta americana reveal a comprehensive cockroach allergen profile.</title>
        <authorList>
            <person name="Wang L."/>
            <person name="Xiong Q."/>
            <person name="Saelim N."/>
            <person name="Wang L."/>
            <person name="Nong W."/>
            <person name="Wan A.T."/>
            <person name="Shi M."/>
            <person name="Liu X."/>
            <person name="Cao Q."/>
            <person name="Hui J.H.L."/>
            <person name="Sookrung N."/>
            <person name="Leung T.F."/>
            <person name="Tungtrongchitr A."/>
            <person name="Tsui S.K.W."/>
        </authorList>
    </citation>
    <scope>NUCLEOTIDE SEQUENCE [LARGE SCALE GENOMIC DNA]</scope>
    <source>
        <strain evidence="1">PWHHKU_190912</strain>
    </source>
</reference>
<dbReference type="PANTHER" id="PTHR45913:SF11">
    <property type="entry name" value="EPM2A-INTERACTING PROTEIN 1"/>
    <property type="match status" value="1"/>
</dbReference>
<dbReference type="PANTHER" id="PTHR45913">
    <property type="entry name" value="EPM2A-INTERACTING PROTEIN 1"/>
    <property type="match status" value="1"/>
</dbReference>
<proteinExistence type="predicted"/>
<dbReference type="SUPFAM" id="SSF109604">
    <property type="entry name" value="HD-domain/PDEase-like"/>
    <property type="match status" value="1"/>
</dbReference>
<gene>
    <name evidence="1" type="ORF">ANN_23801</name>
</gene>
<dbReference type="Proteomes" id="UP001148838">
    <property type="component" value="Unassembled WGS sequence"/>
</dbReference>